<evidence type="ECO:0000313" key="3">
    <source>
        <dbReference type="Proteomes" id="UP001604277"/>
    </source>
</evidence>
<reference evidence="3" key="1">
    <citation type="submission" date="2024-07" db="EMBL/GenBank/DDBJ databases">
        <title>Two chromosome-level genome assemblies of Korean endemic species Abeliophyllum distichum and Forsythia ovata (Oleaceae).</title>
        <authorList>
            <person name="Jang H."/>
        </authorList>
    </citation>
    <scope>NUCLEOTIDE SEQUENCE [LARGE SCALE GENOMIC DNA]</scope>
</reference>
<proteinExistence type="predicted"/>
<accession>A0ABD1U7U8</accession>
<name>A0ABD1U7U8_9LAMI</name>
<sequence>MHPKLTPIIPHNLKTTSNQTLLLLLSPTCATIIVTLNNTNSTSDSNANITVEPPGSVIEPSNHSFAHPLPSIVNSGAPPEREKSGVLVRASRSTLLSQHPTKAWVSWYQPKRPYGHKLPTKAVKIAH</sequence>
<protein>
    <submittedName>
        <fullName evidence="2">Uncharacterized protein</fullName>
    </submittedName>
</protein>
<gene>
    <name evidence="2" type="ORF">Fot_25024</name>
</gene>
<dbReference type="EMBL" id="JBFOLJ010000007">
    <property type="protein sequence ID" value="KAL2521101.1"/>
    <property type="molecule type" value="Genomic_DNA"/>
</dbReference>
<keyword evidence="3" id="KW-1185">Reference proteome</keyword>
<dbReference type="AlphaFoldDB" id="A0ABD1U7U8"/>
<feature type="region of interest" description="Disordered" evidence="1">
    <location>
        <begin position="42"/>
        <end position="63"/>
    </location>
</feature>
<organism evidence="2 3">
    <name type="scientific">Forsythia ovata</name>
    <dbReference type="NCBI Taxonomy" id="205694"/>
    <lineage>
        <taxon>Eukaryota</taxon>
        <taxon>Viridiplantae</taxon>
        <taxon>Streptophyta</taxon>
        <taxon>Embryophyta</taxon>
        <taxon>Tracheophyta</taxon>
        <taxon>Spermatophyta</taxon>
        <taxon>Magnoliopsida</taxon>
        <taxon>eudicotyledons</taxon>
        <taxon>Gunneridae</taxon>
        <taxon>Pentapetalae</taxon>
        <taxon>asterids</taxon>
        <taxon>lamiids</taxon>
        <taxon>Lamiales</taxon>
        <taxon>Oleaceae</taxon>
        <taxon>Forsythieae</taxon>
        <taxon>Forsythia</taxon>
    </lineage>
</organism>
<comment type="caution">
    <text evidence="2">The sequence shown here is derived from an EMBL/GenBank/DDBJ whole genome shotgun (WGS) entry which is preliminary data.</text>
</comment>
<evidence type="ECO:0000256" key="1">
    <source>
        <dbReference type="SAM" id="MobiDB-lite"/>
    </source>
</evidence>
<dbReference type="Proteomes" id="UP001604277">
    <property type="component" value="Unassembled WGS sequence"/>
</dbReference>
<evidence type="ECO:0000313" key="2">
    <source>
        <dbReference type="EMBL" id="KAL2521101.1"/>
    </source>
</evidence>